<evidence type="ECO:0000313" key="3">
    <source>
        <dbReference type="Proteomes" id="UP000054466"/>
    </source>
</evidence>
<dbReference type="HOGENOM" id="CLU_004184_7_5_1"/>
<reference evidence="2 3" key="1">
    <citation type="submission" date="2015-01" db="EMBL/GenBank/DDBJ databases">
        <title>The Genome Sequence of Cladophialophora immunda CBS83496.</title>
        <authorList>
            <consortium name="The Broad Institute Genomics Platform"/>
            <person name="Cuomo C."/>
            <person name="de Hoog S."/>
            <person name="Gorbushina A."/>
            <person name="Stielow B."/>
            <person name="Teixiera M."/>
            <person name="Abouelleil A."/>
            <person name="Chapman S.B."/>
            <person name="Priest M."/>
            <person name="Young S.K."/>
            <person name="Wortman J."/>
            <person name="Nusbaum C."/>
            <person name="Birren B."/>
        </authorList>
    </citation>
    <scope>NUCLEOTIDE SEQUENCE [LARGE SCALE GENOMIC DNA]</scope>
    <source>
        <strain evidence="2 3">CBS 83496</strain>
    </source>
</reference>
<dbReference type="Pfam" id="PF06985">
    <property type="entry name" value="HET"/>
    <property type="match status" value="1"/>
</dbReference>
<organism evidence="2 3">
    <name type="scientific">Cladophialophora immunda</name>
    <dbReference type="NCBI Taxonomy" id="569365"/>
    <lineage>
        <taxon>Eukaryota</taxon>
        <taxon>Fungi</taxon>
        <taxon>Dikarya</taxon>
        <taxon>Ascomycota</taxon>
        <taxon>Pezizomycotina</taxon>
        <taxon>Eurotiomycetes</taxon>
        <taxon>Chaetothyriomycetidae</taxon>
        <taxon>Chaetothyriales</taxon>
        <taxon>Herpotrichiellaceae</taxon>
        <taxon>Cladophialophora</taxon>
    </lineage>
</organism>
<sequence>MDTLALMTKGWSTTPGSAPGPYAYQALDEEHQELRLLKLVPSRDPKDPLRATIVTVRPDWVALASDPNHPGLRWTALSYVWADPDEPTVVLDGQQLRDTQKKEEILIGNTAVKITSNLFSALMSIRAYKEFCTIWADQLCIDQANLSERASQVQLMHMIFSLAENVLVWLGKAIRGEKTRMFSQMLTWLLSPQRTGLLEDAPSLARFTAKLMTEEPHLYPPPSEDHHLFTKQIAKDILEDPWFSRSWVIQEAVHAKNLLVYLGPVVVPWEIFEGAISGLSYWSIPWSAAEDSTSATFHRGGLQILKKTREWQESRYKQKTLLPSAPLSTLLQGLRVSRSTDARDKVYAFWHMSHQEFRAEKGQIDPLPISYERSTQEVYGRTVAYCINTEMNLDVLSCACKHEVSSQESGFPSWMHDWQVHPDQLGCATDLHNILPQRGCDAYAVNSEGHGGKTPFNACAGRPAHYGRPPDEPGLIIYGQFERIGLRGIVFDEIRTVTSVGHSTSPEAEASTDQEMDWNSWWDYATTEIEGDPYLEPESRIEAFCHALTFGHVKIPGSAHEEVRQDFENWWAAGRPLHEPSSAHSSSWSERLRSHEAFKKLSFPNGLYVNKRRLFRTARGYVGSACEHIEPGDTVWVLWGGALPFLLREIEGEEGVYHVVGGAVYIHGIMFGEAVEKVEEEGTKPGGIWLA</sequence>
<dbReference type="Proteomes" id="UP000054466">
    <property type="component" value="Unassembled WGS sequence"/>
</dbReference>
<dbReference type="GeneID" id="27346083"/>
<evidence type="ECO:0000259" key="1">
    <source>
        <dbReference type="Pfam" id="PF06985"/>
    </source>
</evidence>
<gene>
    <name evidence="2" type="ORF">PV07_06889</name>
</gene>
<evidence type="ECO:0000313" key="2">
    <source>
        <dbReference type="EMBL" id="KIW27116.1"/>
    </source>
</evidence>
<dbReference type="EMBL" id="KN847043">
    <property type="protein sequence ID" value="KIW27116.1"/>
    <property type="molecule type" value="Genomic_DNA"/>
</dbReference>
<dbReference type="PANTHER" id="PTHR24148">
    <property type="entry name" value="ANKYRIN REPEAT DOMAIN-CONTAINING PROTEIN 39 HOMOLOG-RELATED"/>
    <property type="match status" value="1"/>
</dbReference>
<proteinExistence type="predicted"/>
<feature type="domain" description="Heterokaryon incompatibility" evidence="1">
    <location>
        <begin position="74"/>
        <end position="251"/>
    </location>
</feature>
<dbReference type="AlphaFoldDB" id="A0A0D1ZGS5"/>
<dbReference type="InterPro" id="IPR052895">
    <property type="entry name" value="HetReg/Transcr_Mod"/>
</dbReference>
<dbReference type="STRING" id="569365.A0A0D1ZGS5"/>
<keyword evidence="3" id="KW-1185">Reference proteome</keyword>
<dbReference type="OrthoDB" id="2157530at2759"/>
<name>A0A0D1ZGS5_9EURO</name>
<dbReference type="VEuPathDB" id="FungiDB:PV07_06889"/>
<dbReference type="RefSeq" id="XP_016247332.1">
    <property type="nucleotide sequence ID" value="XM_016393913.1"/>
</dbReference>
<protein>
    <recommendedName>
        <fullName evidence="1">Heterokaryon incompatibility domain-containing protein</fullName>
    </recommendedName>
</protein>
<dbReference type="InterPro" id="IPR010730">
    <property type="entry name" value="HET"/>
</dbReference>
<dbReference type="Pfam" id="PF26639">
    <property type="entry name" value="Het-6_barrel"/>
    <property type="match status" value="1"/>
</dbReference>
<dbReference type="PANTHER" id="PTHR24148:SF82">
    <property type="entry name" value="HETEROKARYON INCOMPATIBILITY DOMAIN-CONTAINING PROTEIN"/>
    <property type="match status" value="1"/>
</dbReference>
<accession>A0A0D1ZGS5</accession>